<keyword evidence="3" id="KW-1185">Reference proteome</keyword>
<evidence type="ECO:0000313" key="2">
    <source>
        <dbReference type="EnsemblPlants" id="Bra000834.1-P"/>
    </source>
</evidence>
<accession>M4C9F5</accession>
<sequence length="273" mass="30989">MATFSSDKPAKEEDVQTEEADPAETITVLRSSKKKNHGSTTFSSGSLETQSPFQQQQQRLTTAHNQSLGTLFPTMVTTQQPGWSIRDHSSASAWSPQIIRPNQQHPMVNQLADIEGLLNQTFVPRPLFEPAQAHFVDQPHLNAIALSMYRYYPYMRPEANHLNLRMPHFRSNQMFTLTSPSGQPRSFVSLHDQFNPRQRFVLSLDDALVYGPVLEMDHPQPQQQRQHLDFPIDMIHRQASPNAQQGQHFVYPLDMIHHQASSPNAAAPPPRLS</sequence>
<dbReference type="Proteomes" id="UP000011750">
    <property type="component" value="Chromosome A03"/>
</dbReference>
<protein>
    <submittedName>
        <fullName evidence="2">Uncharacterized protein</fullName>
    </submittedName>
</protein>
<evidence type="ECO:0000313" key="3">
    <source>
        <dbReference type="Proteomes" id="UP000011750"/>
    </source>
</evidence>
<reference evidence="2 3" key="2">
    <citation type="journal article" date="2018" name="Hortic Res">
        <title>Improved Brassica rapa reference genome by single-molecule sequencing and chromosome conformation capture technologies.</title>
        <authorList>
            <person name="Zhang L."/>
            <person name="Cai X."/>
            <person name="Wu J."/>
            <person name="Liu M."/>
            <person name="Grob S."/>
            <person name="Cheng F."/>
            <person name="Liang J."/>
            <person name="Cai C."/>
            <person name="Liu Z."/>
            <person name="Liu B."/>
            <person name="Wang F."/>
            <person name="Li S."/>
            <person name="Liu F."/>
            <person name="Li X."/>
            <person name="Cheng L."/>
            <person name="Yang W."/>
            <person name="Li M.H."/>
            <person name="Grossniklaus U."/>
            <person name="Zheng H."/>
            <person name="Wang X."/>
        </authorList>
    </citation>
    <scope>NUCLEOTIDE SEQUENCE [LARGE SCALE GENOMIC DNA]</scope>
    <source>
        <strain evidence="2 3">cv. Chiifu-401-42</strain>
    </source>
</reference>
<feature type="region of interest" description="Disordered" evidence="1">
    <location>
        <begin position="1"/>
        <end position="61"/>
    </location>
</feature>
<evidence type="ECO:0000256" key="1">
    <source>
        <dbReference type="SAM" id="MobiDB-lite"/>
    </source>
</evidence>
<name>M4C9F5_BRACM</name>
<proteinExistence type="predicted"/>
<feature type="compositionally biased region" description="Polar residues" evidence="1">
    <location>
        <begin position="38"/>
        <end position="61"/>
    </location>
</feature>
<dbReference type="Gramene" id="Bra000834.1">
    <property type="protein sequence ID" value="Bra000834.1-P"/>
    <property type="gene ID" value="Bra000834"/>
</dbReference>
<organism evidence="2 3">
    <name type="scientific">Brassica campestris</name>
    <name type="common">Field mustard</name>
    <dbReference type="NCBI Taxonomy" id="3711"/>
    <lineage>
        <taxon>Eukaryota</taxon>
        <taxon>Viridiplantae</taxon>
        <taxon>Streptophyta</taxon>
        <taxon>Embryophyta</taxon>
        <taxon>Tracheophyta</taxon>
        <taxon>Spermatophyta</taxon>
        <taxon>Magnoliopsida</taxon>
        <taxon>eudicotyledons</taxon>
        <taxon>Gunneridae</taxon>
        <taxon>Pentapetalae</taxon>
        <taxon>rosids</taxon>
        <taxon>malvids</taxon>
        <taxon>Brassicales</taxon>
        <taxon>Brassicaceae</taxon>
        <taxon>Brassiceae</taxon>
        <taxon>Brassica</taxon>
    </lineage>
</organism>
<reference evidence="2" key="3">
    <citation type="submission" date="2023-03" db="UniProtKB">
        <authorList>
            <consortium name="EnsemblPlants"/>
        </authorList>
    </citation>
    <scope>IDENTIFICATION</scope>
    <source>
        <strain evidence="2">cv. Chiifu-401-42</strain>
    </source>
</reference>
<reference evidence="2 3" key="1">
    <citation type="journal article" date="2011" name="Nat. Genet.">
        <title>The genome of the mesopolyploid crop species Brassica rapa.</title>
        <authorList>
            <consortium name="Brassica rapa Genome Sequencing Project Consortium"/>
            <person name="Wang X."/>
            <person name="Wang H."/>
            <person name="Wang J."/>
            <person name="Sun R."/>
            <person name="Wu J."/>
            <person name="Liu S."/>
            <person name="Bai Y."/>
            <person name="Mun J.H."/>
            <person name="Bancroft I."/>
            <person name="Cheng F."/>
            <person name="Huang S."/>
            <person name="Li X."/>
            <person name="Hua W."/>
            <person name="Wang J."/>
            <person name="Wang X."/>
            <person name="Freeling M."/>
            <person name="Pires J.C."/>
            <person name="Paterson A.H."/>
            <person name="Chalhoub B."/>
            <person name="Wang B."/>
            <person name="Hayward A."/>
            <person name="Sharpe A.G."/>
            <person name="Park B.S."/>
            <person name="Weisshaar B."/>
            <person name="Liu B."/>
            <person name="Li B."/>
            <person name="Liu B."/>
            <person name="Tong C."/>
            <person name="Song C."/>
            <person name="Duran C."/>
            <person name="Peng C."/>
            <person name="Geng C."/>
            <person name="Koh C."/>
            <person name="Lin C."/>
            <person name="Edwards D."/>
            <person name="Mu D."/>
            <person name="Shen D."/>
            <person name="Soumpourou E."/>
            <person name="Li F."/>
            <person name="Fraser F."/>
            <person name="Conant G."/>
            <person name="Lassalle G."/>
            <person name="King G.J."/>
            <person name="Bonnema G."/>
            <person name="Tang H."/>
            <person name="Wang H."/>
            <person name="Belcram H."/>
            <person name="Zhou H."/>
            <person name="Hirakawa H."/>
            <person name="Abe H."/>
            <person name="Guo H."/>
            <person name="Wang H."/>
            <person name="Jin H."/>
            <person name="Parkin I.A."/>
            <person name="Batley J."/>
            <person name="Kim J.S."/>
            <person name="Just J."/>
            <person name="Li J."/>
            <person name="Xu J."/>
            <person name="Deng J."/>
            <person name="Kim J.A."/>
            <person name="Li J."/>
            <person name="Yu J."/>
            <person name="Meng J."/>
            <person name="Wang J."/>
            <person name="Min J."/>
            <person name="Poulain J."/>
            <person name="Wang J."/>
            <person name="Hatakeyama K."/>
            <person name="Wu K."/>
            <person name="Wang L."/>
            <person name="Fang L."/>
            <person name="Trick M."/>
            <person name="Links M.G."/>
            <person name="Zhao M."/>
            <person name="Jin M."/>
            <person name="Ramchiary N."/>
            <person name="Drou N."/>
            <person name="Berkman P.J."/>
            <person name="Cai Q."/>
            <person name="Huang Q."/>
            <person name="Li R."/>
            <person name="Tabata S."/>
            <person name="Cheng S."/>
            <person name="Zhang S."/>
            <person name="Zhang S."/>
            <person name="Huang S."/>
            <person name="Sato S."/>
            <person name="Sun S."/>
            <person name="Kwon S.J."/>
            <person name="Choi S.R."/>
            <person name="Lee T.H."/>
            <person name="Fan W."/>
            <person name="Zhao X."/>
            <person name="Tan X."/>
            <person name="Xu X."/>
            <person name="Wang Y."/>
            <person name="Qiu Y."/>
            <person name="Yin Y."/>
            <person name="Li Y."/>
            <person name="Du Y."/>
            <person name="Liao Y."/>
            <person name="Lim Y."/>
            <person name="Narusaka Y."/>
            <person name="Wang Y."/>
            <person name="Wang Z."/>
            <person name="Li Z."/>
            <person name="Wang Z."/>
            <person name="Xiong Z."/>
            <person name="Zhang Z."/>
        </authorList>
    </citation>
    <scope>NUCLEOTIDE SEQUENCE [LARGE SCALE GENOMIC DNA]</scope>
    <source>
        <strain evidence="2 3">cv. Chiifu-401-42</strain>
    </source>
</reference>
<dbReference type="EnsemblPlants" id="Bra000834.1">
    <property type="protein sequence ID" value="Bra000834.1-P"/>
    <property type="gene ID" value="Bra000834"/>
</dbReference>
<dbReference type="HOGENOM" id="CLU_1020660_0_0_1"/>
<dbReference type="AlphaFoldDB" id="M4C9F5"/>
<dbReference type="InParanoid" id="M4C9F5"/>